<feature type="binding site" description="axial binding residue" evidence="9">
    <location>
        <position position="221"/>
    </location>
    <ligand>
        <name>heme c</name>
        <dbReference type="ChEBI" id="CHEBI:61717"/>
        <label>2</label>
    </ligand>
    <ligandPart>
        <name>Fe</name>
        <dbReference type="ChEBI" id="CHEBI:18248"/>
    </ligandPart>
</feature>
<dbReference type="EMBL" id="JPOS01000078">
    <property type="protein sequence ID" value="KGE86506.1"/>
    <property type="molecule type" value="Genomic_DNA"/>
</dbReference>
<dbReference type="SUPFAM" id="SSF46626">
    <property type="entry name" value="Cytochrome c"/>
    <property type="match status" value="2"/>
</dbReference>
<dbReference type="PIRSF" id="PIRSF000294">
    <property type="entry name" value="Cytochrome-c_peroxidase"/>
    <property type="match status" value="1"/>
</dbReference>
<feature type="binding site" description="covalent" evidence="8">
    <location>
        <position position="217"/>
    </location>
    <ligand>
        <name>heme c</name>
        <dbReference type="ChEBI" id="CHEBI:61717"/>
        <label>2</label>
    </ligand>
</feature>
<dbReference type="GO" id="GO:0046872">
    <property type="term" value="F:metal ion binding"/>
    <property type="evidence" value="ECO:0007669"/>
    <property type="project" value="UniProtKB-KW"/>
</dbReference>
<evidence type="ECO:0000256" key="4">
    <source>
        <dbReference type="ARBA" id="ARBA00022729"/>
    </source>
</evidence>
<accession>A0A098S386</accession>
<dbReference type="GO" id="GO:0004130">
    <property type="term" value="F:cytochrome-c peroxidase activity"/>
    <property type="evidence" value="ECO:0007669"/>
    <property type="project" value="TreeGrafter"/>
</dbReference>
<feature type="binding site" description="covalent" evidence="8">
    <location>
        <position position="76"/>
    </location>
    <ligand>
        <name>heme c</name>
        <dbReference type="ChEBI" id="CHEBI:61717"/>
        <label>1</label>
    </ligand>
</feature>
<feature type="binding site" description="axial binding residue" evidence="9">
    <location>
        <position position="77"/>
    </location>
    <ligand>
        <name>heme c</name>
        <dbReference type="ChEBI" id="CHEBI:61717"/>
        <label>1</label>
    </ligand>
    <ligandPart>
        <name>Fe</name>
        <dbReference type="ChEBI" id="CHEBI:18248"/>
    </ligandPart>
</feature>
<dbReference type="Pfam" id="PF00034">
    <property type="entry name" value="Cytochrom_C"/>
    <property type="match status" value="1"/>
</dbReference>
<evidence type="ECO:0000256" key="8">
    <source>
        <dbReference type="PIRSR" id="PIRSR000294-1"/>
    </source>
</evidence>
<protein>
    <submittedName>
        <fullName evidence="11">Cytochrome C peroxidase</fullName>
    </submittedName>
</protein>
<evidence type="ECO:0000256" key="3">
    <source>
        <dbReference type="ARBA" id="ARBA00022723"/>
    </source>
</evidence>
<dbReference type="InterPro" id="IPR036909">
    <property type="entry name" value="Cyt_c-like_dom_sf"/>
</dbReference>
<gene>
    <name evidence="11" type="ORF">IX84_20975</name>
</gene>
<dbReference type="STRING" id="1524460.IX84_20975"/>
<feature type="binding site" description="covalent" evidence="8">
    <location>
        <position position="73"/>
    </location>
    <ligand>
        <name>heme c</name>
        <dbReference type="ChEBI" id="CHEBI:61717"/>
        <label>1</label>
    </ligand>
</feature>
<evidence type="ECO:0000313" key="12">
    <source>
        <dbReference type="Proteomes" id="UP000029736"/>
    </source>
</evidence>
<dbReference type="OrthoDB" id="9805202at2"/>
<dbReference type="InterPro" id="IPR026259">
    <property type="entry name" value="MauG/Cytc_peroxidase"/>
</dbReference>
<dbReference type="InterPro" id="IPR051395">
    <property type="entry name" value="Cytochrome_c_Peroxidase/MauG"/>
</dbReference>
<evidence type="ECO:0000313" key="11">
    <source>
        <dbReference type="EMBL" id="KGE86506.1"/>
    </source>
</evidence>
<dbReference type="PROSITE" id="PS51007">
    <property type="entry name" value="CYTC"/>
    <property type="match status" value="2"/>
</dbReference>
<dbReference type="Gene3D" id="1.10.760.10">
    <property type="entry name" value="Cytochrome c-like domain"/>
    <property type="match status" value="2"/>
</dbReference>
<keyword evidence="12" id="KW-1185">Reference proteome</keyword>
<dbReference type="RefSeq" id="WP_044224902.1">
    <property type="nucleotide sequence ID" value="NZ_JBKAGJ010000025.1"/>
</dbReference>
<dbReference type="PANTHER" id="PTHR30600:SF14">
    <property type="entry name" value="CYTOCHROME C PEROXIDASE"/>
    <property type="match status" value="1"/>
</dbReference>
<dbReference type="PROSITE" id="PS51257">
    <property type="entry name" value="PROKAR_LIPOPROTEIN"/>
    <property type="match status" value="1"/>
</dbReference>
<keyword evidence="2 8" id="KW-0349">Heme</keyword>
<feature type="domain" description="Cytochrome c" evidence="10">
    <location>
        <begin position="51"/>
        <end position="159"/>
    </location>
</feature>
<feature type="domain" description="Cytochrome c" evidence="10">
    <location>
        <begin position="201"/>
        <end position="323"/>
    </location>
</feature>
<keyword evidence="3 9" id="KW-0479">Metal-binding</keyword>
<evidence type="ECO:0000256" key="1">
    <source>
        <dbReference type="ARBA" id="ARBA00004418"/>
    </source>
</evidence>
<name>A0A098S386_9BACT</name>
<comment type="subcellular location">
    <subcellularLocation>
        <location evidence="1">Periplasm</location>
    </subcellularLocation>
</comment>
<dbReference type="GO" id="GO:0042597">
    <property type="term" value="C:periplasmic space"/>
    <property type="evidence" value="ECO:0007669"/>
    <property type="project" value="UniProtKB-SubCell"/>
</dbReference>
<sequence length="335" mass="37318">MRYCPFLLLLLFFASCEKEPVSPVDTTPYVLELPPHFPYPDIPEDNELTEARVALGKMLFFEPAMSVDSSITCGACHKQSLAFADDLPISPGVRGRLGFRNSPTLVNLAYLTKVNKDGGVPKLDIQALVPIEDHAEMDLPILHAAERLNADPEYVDAFQRAYGELASPFTITRALGAFQRTLISANSTYDQYLMGEVSLNAAAERGRQLFFSDATNCSSCHGGFNFTENGFFNNGLYETYEDWGRRRVTGLPEDDGVFRVPTLRNIALTAPYMHDGSLPDLQAVLEHYNTGGTTHPNKDNRIQPLHLSTEQMADLEAFLHTLTDTSFLTDQRFKP</sequence>
<dbReference type="Proteomes" id="UP000029736">
    <property type="component" value="Unassembled WGS sequence"/>
</dbReference>
<dbReference type="GO" id="GO:0009055">
    <property type="term" value="F:electron transfer activity"/>
    <property type="evidence" value="ECO:0007669"/>
    <property type="project" value="InterPro"/>
</dbReference>
<dbReference type="InterPro" id="IPR004852">
    <property type="entry name" value="Di-haem_cyt_c_peroxidsae"/>
</dbReference>
<evidence type="ECO:0000256" key="6">
    <source>
        <dbReference type="ARBA" id="ARBA00023002"/>
    </source>
</evidence>
<proteinExistence type="predicted"/>
<keyword evidence="11" id="KW-0575">Peroxidase</keyword>
<dbReference type="Pfam" id="PF03150">
    <property type="entry name" value="CCP_MauG"/>
    <property type="match status" value="1"/>
</dbReference>
<keyword evidence="4" id="KW-0732">Signal</keyword>
<dbReference type="PANTHER" id="PTHR30600">
    <property type="entry name" value="CYTOCHROME C PEROXIDASE-RELATED"/>
    <property type="match status" value="1"/>
</dbReference>
<dbReference type="AlphaFoldDB" id="A0A098S386"/>
<comment type="caution">
    <text evidence="11">The sequence shown here is derived from an EMBL/GenBank/DDBJ whole genome shotgun (WGS) entry which is preliminary data.</text>
</comment>
<dbReference type="InterPro" id="IPR009056">
    <property type="entry name" value="Cyt_c-like_dom"/>
</dbReference>
<comment type="PTM">
    <text evidence="8">Binds 2 heme groups per subunit.</text>
</comment>
<keyword evidence="6" id="KW-0560">Oxidoreductase</keyword>
<evidence type="ECO:0000256" key="7">
    <source>
        <dbReference type="ARBA" id="ARBA00023004"/>
    </source>
</evidence>
<evidence type="ECO:0000256" key="5">
    <source>
        <dbReference type="ARBA" id="ARBA00022764"/>
    </source>
</evidence>
<organism evidence="11 12">
    <name type="scientific">Phaeodactylibacter xiamenensis</name>
    <dbReference type="NCBI Taxonomy" id="1524460"/>
    <lineage>
        <taxon>Bacteria</taxon>
        <taxon>Pseudomonadati</taxon>
        <taxon>Bacteroidota</taxon>
        <taxon>Saprospiria</taxon>
        <taxon>Saprospirales</taxon>
        <taxon>Haliscomenobacteraceae</taxon>
        <taxon>Phaeodactylibacter</taxon>
    </lineage>
</organism>
<comment type="cofactor">
    <cofactor evidence="8">
        <name>heme</name>
        <dbReference type="ChEBI" id="CHEBI:30413"/>
    </cofactor>
    <text evidence="8">Binds 2 heme groups.</text>
</comment>
<evidence type="ECO:0000259" key="10">
    <source>
        <dbReference type="PROSITE" id="PS51007"/>
    </source>
</evidence>
<evidence type="ECO:0000256" key="9">
    <source>
        <dbReference type="PIRSR" id="PIRSR000294-2"/>
    </source>
</evidence>
<keyword evidence="5" id="KW-0574">Periplasm</keyword>
<evidence type="ECO:0000256" key="2">
    <source>
        <dbReference type="ARBA" id="ARBA00022617"/>
    </source>
</evidence>
<feature type="binding site" description="covalent" evidence="8">
    <location>
        <position position="220"/>
    </location>
    <ligand>
        <name>heme c</name>
        <dbReference type="ChEBI" id="CHEBI:61717"/>
        <label>2</label>
    </ligand>
</feature>
<dbReference type="GO" id="GO:0020037">
    <property type="term" value="F:heme binding"/>
    <property type="evidence" value="ECO:0007669"/>
    <property type="project" value="InterPro"/>
</dbReference>
<keyword evidence="7 9" id="KW-0408">Iron</keyword>
<reference evidence="11 12" key="1">
    <citation type="journal article" date="2014" name="Int. J. Syst. Evol. Microbiol.">
        <title>Phaeodactylibacter xiamenensis gen. nov., sp. nov., a member of the family Saprospiraceae isolated from the marine alga Phaeodactylum tricornutum.</title>
        <authorList>
            <person name="Chen Z.Jr."/>
            <person name="Lei X."/>
            <person name="Lai Q."/>
            <person name="Li Y."/>
            <person name="Zhang B."/>
            <person name="Zhang J."/>
            <person name="Zhang H."/>
            <person name="Yang L."/>
            <person name="Zheng W."/>
            <person name="Tian Y."/>
            <person name="Yu Z."/>
            <person name="Xu H.Jr."/>
            <person name="Zheng T."/>
        </authorList>
    </citation>
    <scope>NUCLEOTIDE SEQUENCE [LARGE SCALE GENOMIC DNA]</scope>
    <source>
        <strain evidence="11 12">KD52</strain>
    </source>
</reference>